<evidence type="ECO:0000313" key="2">
    <source>
        <dbReference type="Proteomes" id="UP000629468"/>
    </source>
</evidence>
<dbReference type="Proteomes" id="UP000629468">
    <property type="component" value="Unassembled WGS sequence"/>
</dbReference>
<reference evidence="1 2" key="1">
    <citation type="journal article" name="Sci. Rep.">
        <title>Telomere-to-telomere assembled and centromere annotated genomes of the two main subspecies of the button mushroom Agaricus bisporus reveal especially polymorphic chromosome ends.</title>
        <authorList>
            <person name="Sonnenberg A.S.M."/>
            <person name="Sedaghat-Telgerd N."/>
            <person name="Lavrijssen B."/>
            <person name="Ohm R.A."/>
            <person name="Hendrickx P.M."/>
            <person name="Scholtmeijer K."/>
            <person name="Baars J.J.P."/>
            <person name="van Peer A."/>
        </authorList>
    </citation>
    <scope>NUCLEOTIDE SEQUENCE [LARGE SCALE GENOMIC DNA]</scope>
    <source>
        <strain evidence="1 2">H119_p4</strain>
    </source>
</reference>
<organism evidence="1 2">
    <name type="scientific">Agaricus bisporus var. burnettii</name>
    <dbReference type="NCBI Taxonomy" id="192524"/>
    <lineage>
        <taxon>Eukaryota</taxon>
        <taxon>Fungi</taxon>
        <taxon>Dikarya</taxon>
        <taxon>Basidiomycota</taxon>
        <taxon>Agaricomycotina</taxon>
        <taxon>Agaricomycetes</taxon>
        <taxon>Agaricomycetidae</taxon>
        <taxon>Agaricales</taxon>
        <taxon>Agaricineae</taxon>
        <taxon>Agaricaceae</taxon>
        <taxon>Agaricus</taxon>
    </lineage>
</organism>
<dbReference type="AlphaFoldDB" id="A0A8H7F692"/>
<proteinExistence type="predicted"/>
<protein>
    <submittedName>
        <fullName evidence="1">Uncharacterized protein</fullName>
    </submittedName>
</protein>
<accession>A0A8H7F692</accession>
<name>A0A8H7F692_AGABI</name>
<comment type="caution">
    <text evidence="1">The sequence shown here is derived from an EMBL/GenBank/DDBJ whole genome shotgun (WGS) entry which is preliminary data.</text>
</comment>
<dbReference type="EMBL" id="JABXXO010000004">
    <property type="protein sequence ID" value="KAF7778621.1"/>
    <property type="molecule type" value="Genomic_DNA"/>
</dbReference>
<sequence>MLVKQLMETMTREFPSTGRNHKRDLRLGVERWTRCLTELRMCWVYPFLRIPSGSGCIIRMNRSPVIRAGS</sequence>
<gene>
    <name evidence="1" type="ORF">Agabi119p4_2966</name>
</gene>
<evidence type="ECO:0000313" key="1">
    <source>
        <dbReference type="EMBL" id="KAF7778621.1"/>
    </source>
</evidence>